<dbReference type="RefSeq" id="WP_057894587.1">
    <property type="nucleotide sequence ID" value="NZ_AYZQ01000003.1"/>
</dbReference>
<reference evidence="2 3" key="1">
    <citation type="journal article" date="2015" name="Genome Announc.">
        <title>Expanding the biotechnology potential of lactobacilli through comparative genomics of 213 strains and associated genera.</title>
        <authorList>
            <person name="Sun Z."/>
            <person name="Harris H.M."/>
            <person name="McCann A."/>
            <person name="Guo C."/>
            <person name="Argimon S."/>
            <person name="Zhang W."/>
            <person name="Yang X."/>
            <person name="Jeffery I.B."/>
            <person name="Cooney J.C."/>
            <person name="Kagawa T.F."/>
            <person name="Liu W."/>
            <person name="Song Y."/>
            <person name="Salvetti E."/>
            <person name="Wrobel A."/>
            <person name="Rasinkangas P."/>
            <person name="Parkhill J."/>
            <person name="Rea M.C."/>
            <person name="O'Sullivan O."/>
            <person name="Ritari J."/>
            <person name="Douillard F.P."/>
            <person name="Paul Ross R."/>
            <person name="Yang R."/>
            <person name="Briner A.E."/>
            <person name="Felis G.E."/>
            <person name="de Vos W.M."/>
            <person name="Barrangou R."/>
            <person name="Klaenhammer T.R."/>
            <person name="Caufield P.W."/>
            <person name="Cui Y."/>
            <person name="Zhang H."/>
            <person name="O'Toole P.W."/>
        </authorList>
    </citation>
    <scope>NUCLEOTIDE SEQUENCE [LARGE SCALE GENOMIC DNA]</scope>
    <source>
        <strain evidence="2 3">DSM 23927</strain>
    </source>
</reference>
<dbReference type="OrthoDB" id="2329985at2"/>
<proteinExistence type="predicted"/>
<dbReference type="EMBL" id="AYZQ01000003">
    <property type="protein sequence ID" value="KRM71635.1"/>
    <property type="molecule type" value="Genomic_DNA"/>
</dbReference>
<dbReference type="AlphaFoldDB" id="A0A0R2B7M3"/>
<keyword evidence="1" id="KW-0732">Signal</keyword>
<organism evidence="2 3">
    <name type="scientific">Lacticaseibacillus brantae DSM 23927</name>
    <dbReference type="NCBI Taxonomy" id="1423727"/>
    <lineage>
        <taxon>Bacteria</taxon>
        <taxon>Bacillati</taxon>
        <taxon>Bacillota</taxon>
        <taxon>Bacilli</taxon>
        <taxon>Lactobacillales</taxon>
        <taxon>Lactobacillaceae</taxon>
        <taxon>Lacticaseibacillus</taxon>
    </lineage>
</organism>
<keyword evidence="3" id="KW-1185">Reference proteome</keyword>
<evidence type="ECO:0000313" key="2">
    <source>
        <dbReference type="EMBL" id="KRM71635.1"/>
    </source>
</evidence>
<feature type="signal peptide" evidence="1">
    <location>
        <begin position="1"/>
        <end position="24"/>
    </location>
</feature>
<name>A0A0R2B7M3_9LACO</name>
<dbReference type="PATRIC" id="fig|1423727.3.peg.1312"/>
<accession>A0A0R2B7M3</accession>
<protein>
    <recommendedName>
        <fullName evidence="4">Surface layer protein A domain-containing protein</fullName>
    </recommendedName>
</protein>
<feature type="chain" id="PRO_5038465156" description="Surface layer protein A domain-containing protein" evidence="1">
    <location>
        <begin position="25"/>
        <end position="252"/>
    </location>
</feature>
<gene>
    <name evidence="2" type="ORF">FC34_GL001292</name>
</gene>
<evidence type="ECO:0008006" key="4">
    <source>
        <dbReference type="Google" id="ProtNLM"/>
    </source>
</evidence>
<sequence length="252" mass="27056">MTIKHTVFTAMAAVALFGSGLALAGAPTATPVQAASTTAAQQGGSVTINYVPGYSVAVWTTPNANKKPTGKLIKHGTLVNFTATQDGADGYLWYQIGANQWISGHYAKEAVAVTGRVTANYVPGYSIAIWTSANSNHKLSGKTLKHGASLPFTEETVGDDGATWFKVGANQWVSWKYVGFELDTWHPVTVKIKANSVAQVWNSPLNGHKQLNKALKANTSWKAFKSMEIGNNGWFNLGGNQWIFSNNAVEIH</sequence>
<evidence type="ECO:0000256" key="1">
    <source>
        <dbReference type="SAM" id="SignalP"/>
    </source>
</evidence>
<comment type="caution">
    <text evidence="2">The sequence shown here is derived from an EMBL/GenBank/DDBJ whole genome shotgun (WGS) entry which is preliminary data.</text>
</comment>
<dbReference type="STRING" id="1423727.FC34_GL001292"/>
<dbReference type="Proteomes" id="UP000051672">
    <property type="component" value="Unassembled WGS sequence"/>
</dbReference>
<evidence type="ECO:0000313" key="3">
    <source>
        <dbReference type="Proteomes" id="UP000051672"/>
    </source>
</evidence>